<gene>
    <name evidence="8" type="ORF">SAMN04488554_2956</name>
</gene>
<organism evidence="8 9">
    <name type="scientific">Ruania alba</name>
    <dbReference type="NCBI Taxonomy" id="648782"/>
    <lineage>
        <taxon>Bacteria</taxon>
        <taxon>Bacillati</taxon>
        <taxon>Actinomycetota</taxon>
        <taxon>Actinomycetes</taxon>
        <taxon>Micrococcales</taxon>
        <taxon>Ruaniaceae</taxon>
        <taxon>Ruania</taxon>
    </lineage>
</organism>
<protein>
    <submittedName>
        <fullName evidence="8">Cytochrome c biogenesis protein CcdA</fullName>
    </submittedName>
</protein>
<keyword evidence="5 6" id="KW-0472">Membrane</keyword>
<dbReference type="InterPro" id="IPR051790">
    <property type="entry name" value="Cytochrome_c-biogenesis_DsbD"/>
</dbReference>
<feature type="transmembrane region" description="Helical" evidence="6">
    <location>
        <begin position="85"/>
        <end position="106"/>
    </location>
</feature>
<feature type="transmembrane region" description="Helical" evidence="6">
    <location>
        <begin position="257"/>
        <end position="279"/>
    </location>
</feature>
<evidence type="ECO:0000256" key="3">
    <source>
        <dbReference type="ARBA" id="ARBA00022692"/>
    </source>
</evidence>
<feature type="domain" description="Cytochrome C biogenesis protein transmembrane" evidence="7">
    <location>
        <begin position="9"/>
        <end position="190"/>
    </location>
</feature>
<feature type="transmembrane region" description="Helical" evidence="6">
    <location>
        <begin position="208"/>
        <end position="228"/>
    </location>
</feature>
<dbReference type="GO" id="GO:0017004">
    <property type="term" value="P:cytochrome complex assembly"/>
    <property type="evidence" value="ECO:0007669"/>
    <property type="project" value="InterPro"/>
</dbReference>
<sequence length="289" mass="29411">MIAGVDASAIALALGAGLVAAVNPCGFALLPAYLSLFVIKDAPPTRRGAVLRALRASLALTIGFSAVFVTFGLVIAPVASGIQAYLPIFTAVLGLALLAVGIWVALGRALPSFRLPRRKGAAPKPVTATWPSMIGFGASYAVASIGCTIAPFLAVVVTAFRSDSAAAGLVLFVLYALGMGLTVAVAATATALARRGLINSMRRMGGGLPRIAGAVLALAGAYVAWYGIWELRVLHGDAGSDPIVEAAAGVQRWLADAAGTLGVVGLGVALVVLLAVTFLRRRRSAPVRD</sequence>
<evidence type="ECO:0000256" key="5">
    <source>
        <dbReference type="ARBA" id="ARBA00023136"/>
    </source>
</evidence>
<feature type="transmembrane region" description="Helical" evidence="6">
    <location>
        <begin position="166"/>
        <end position="187"/>
    </location>
</feature>
<dbReference type="EMBL" id="FNTX01000002">
    <property type="protein sequence ID" value="SEE79967.1"/>
    <property type="molecule type" value="Genomic_DNA"/>
</dbReference>
<dbReference type="PANTHER" id="PTHR31272:SF4">
    <property type="entry name" value="CYTOCHROME C-TYPE BIOGENESIS PROTEIN HI_1454-RELATED"/>
    <property type="match status" value="1"/>
</dbReference>
<evidence type="ECO:0000313" key="8">
    <source>
        <dbReference type="EMBL" id="SEE79967.1"/>
    </source>
</evidence>
<evidence type="ECO:0000256" key="4">
    <source>
        <dbReference type="ARBA" id="ARBA00022989"/>
    </source>
</evidence>
<keyword evidence="9" id="KW-1185">Reference proteome</keyword>
<dbReference type="PANTHER" id="PTHR31272">
    <property type="entry name" value="CYTOCHROME C-TYPE BIOGENESIS PROTEIN HI_1454-RELATED"/>
    <property type="match status" value="1"/>
</dbReference>
<reference evidence="9" key="1">
    <citation type="submission" date="2016-10" db="EMBL/GenBank/DDBJ databases">
        <authorList>
            <person name="Varghese N."/>
            <person name="Submissions S."/>
        </authorList>
    </citation>
    <scope>NUCLEOTIDE SEQUENCE [LARGE SCALE GENOMIC DNA]</scope>
    <source>
        <strain evidence="9">DSM 21368</strain>
    </source>
</reference>
<dbReference type="Pfam" id="PF02683">
    <property type="entry name" value="DsbD_TM"/>
    <property type="match status" value="1"/>
</dbReference>
<evidence type="ECO:0000313" key="9">
    <source>
        <dbReference type="Proteomes" id="UP000199220"/>
    </source>
</evidence>
<comment type="similarity">
    <text evidence="2">Belongs to the DsbD family.</text>
</comment>
<dbReference type="AlphaFoldDB" id="A0A1H5LU03"/>
<dbReference type="GO" id="GO:0016020">
    <property type="term" value="C:membrane"/>
    <property type="evidence" value="ECO:0007669"/>
    <property type="project" value="UniProtKB-SubCell"/>
</dbReference>
<evidence type="ECO:0000256" key="2">
    <source>
        <dbReference type="ARBA" id="ARBA00006143"/>
    </source>
</evidence>
<keyword evidence="3 6" id="KW-0812">Transmembrane</keyword>
<feature type="transmembrane region" description="Helical" evidence="6">
    <location>
        <begin position="12"/>
        <end position="37"/>
    </location>
</feature>
<name>A0A1H5LU03_9MICO</name>
<comment type="subcellular location">
    <subcellularLocation>
        <location evidence="1">Membrane</location>
        <topology evidence="1">Multi-pass membrane protein</topology>
    </subcellularLocation>
</comment>
<dbReference type="STRING" id="648782.SAMN04488554_2956"/>
<keyword evidence="4 6" id="KW-1133">Transmembrane helix</keyword>
<evidence type="ECO:0000256" key="1">
    <source>
        <dbReference type="ARBA" id="ARBA00004141"/>
    </source>
</evidence>
<accession>A0A1H5LU03</accession>
<evidence type="ECO:0000256" key="6">
    <source>
        <dbReference type="SAM" id="Phobius"/>
    </source>
</evidence>
<dbReference type="InterPro" id="IPR003834">
    <property type="entry name" value="Cyt_c_assmbl_TM_dom"/>
</dbReference>
<feature type="transmembrane region" description="Helical" evidence="6">
    <location>
        <begin position="58"/>
        <end position="79"/>
    </location>
</feature>
<dbReference type="Proteomes" id="UP000199220">
    <property type="component" value="Unassembled WGS sequence"/>
</dbReference>
<feature type="transmembrane region" description="Helical" evidence="6">
    <location>
        <begin position="127"/>
        <end position="160"/>
    </location>
</feature>
<proteinExistence type="inferred from homology"/>
<evidence type="ECO:0000259" key="7">
    <source>
        <dbReference type="Pfam" id="PF02683"/>
    </source>
</evidence>